<protein>
    <submittedName>
        <fullName evidence="2">Uncharacterized protein</fullName>
    </submittedName>
</protein>
<gene>
    <name evidence="2" type="ORF">Ae201684_014445</name>
</gene>
<dbReference type="Proteomes" id="UP000481153">
    <property type="component" value="Unassembled WGS sequence"/>
</dbReference>
<dbReference type="AlphaFoldDB" id="A0A6G0WK59"/>
<keyword evidence="3" id="KW-1185">Reference proteome</keyword>
<name>A0A6G0WK59_9STRA</name>
<sequence length="740" mass="83506">MRSPSKDQRRAWRRAEEEAVEVAVQTDGATYGREEIEELKDRCALLATHLEQAQEELNLSIRTCDQRTAEAQASVLSWQLRYEALDKANQEQTATITALQDELAKRDRTKTEWETKQAKLLKQQTELKNQLRLATATLEGQLDDATKKAARLALERDQQLAQVQQTHDTQIQALQTAHAAEMATLRSALESEKSSLAADLGKAKQRHQLMLHELSTAEQAADEAARQLNEVTSAWTQKVAAKTTALDMAHRQIEEQEATILQLKLAASEIKITEQHEAEATFLHQIAALEAALAQANARLESSKEQHDLAMRLERDRVAHVVAQAKSVADELETANLCLAERKRQREQDQQAFEERERRAAASIAQLMEEVDRLRQKPPLPMSDLEVECRQVHKHNDDLVKQMQALKEQLQAQHAASKEGDVAVQLLEAQKRDLQHRLDLAVATAQELQRQLHDKTTQVAASMDEREQELEARLNQRLAVEKRLLQKQQLDMDAETQSLMEDKQLLAQVVERLVERLRLQLDVLALQADDKGSAKVDWTTQHAQWQRIHDQCANADWQLSHMKARLDELVIARRGRRSMKQSPFSDAIAAGHKTVDVADQIVYGSQNESDSYAAALAKEMHAMKASYEAKLAAMAAELKRLQTEPAKLDDFLDGRSGSAARIKQLEDQCAALEGSLAAHVLAKRSEKDEEVDLICKCRVERDGKAKAAYLEALLECRAKACSDDVQRRVAFEALQRKLRK</sequence>
<dbReference type="EMBL" id="VJMJ01000193">
    <property type="protein sequence ID" value="KAF0727620.1"/>
    <property type="molecule type" value="Genomic_DNA"/>
</dbReference>
<evidence type="ECO:0000256" key="1">
    <source>
        <dbReference type="SAM" id="Coils"/>
    </source>
</evidence>
<comment type="caution">
    <text evidence="2">The sequence shown here is derived from an EMBL/GenBank/DDBJ whole genome shotgun (WGS) entry which is preliminary data.</text>
</comment>
<dbReference type="VEuPathDB" id="FungiDB:AeMF1_020671"/>
<accession>A0A6G0WK59</accession>
<organism evidence="2 3">
    <name type="scientific">Aphanomyces euteiches</name>
    <dbReference type="NCBI Taxonomy" id="100861"/>
    <lineage>
        <taxon>Eukaryota</taxon>
        <taxon>Sar</taxon>
        <taxon>Stramenopiles</taxon>
        <taxon>Oomycota</taxon>
        <taxon>Saprolegniomycetes</taxon>
        <taxon>Saprolegniales</taxon>
        <taxon>Verrucalvaceae</taxon>
        <taxon>Aphanomyces</taxon>
    </lineage>
</organism>
<keyword evidence="1" id="KW-0175">Coiled coil</keyword>
<feature type="coiled-coil region" evidence="1">
    <location>
        <begin position="357"/>
        <end position="465"/>
    </location>
</feature>
<evidence type="ECO:0000313" key="2">
    <source>
        <dbReference type="EMBL" id="KAF0727620.1"/>
    </source>
</evidence>
<proteinExistence type="predicted"/>
<evidence type="ECO:0000313" key="3">
    <source>
        <dbReference type="Proteomes" id="UP000481153"/>
    </source>
</evidence>
<feature type="coiled-coil region" evidence="1">
    <location>
        <begin position="128"/>
        <end position="162"/>
    </location>
</feature>
<reference evidence="2 3" key="1">
    <citation type="submission" date="2019-07" db="EMBL/GenBank/DDBJ databases">
        <title>Genomics analysis of Aphanomyces spp. identifies a new class of oomycete effector associated with host adaptation.</title>
        <authorList>
            <person name="Gaulin E."/>
        </authorList>
    </citation>
    <scope>NUCLEOTIDE SEQUENCE [LARGE SCALE GENOMIC DNA]</scope>
    <source>
        <strain evidence="2 3">ATCC 201684</strain>
    </source>
</reference>
<feature type="coiled-coil region" evidence="1">
    <location>
        <begin position="186"/>
        <end position="313"/>
    </location>
</feature>